<protein>
    <submittedName>
        <fullName evidence="2">Uncharacterized protein</fullName>
    </submittedName>
</protein>
<proteinExistence type="predicted"/>
<sequence>MISPLIRVPSPAGAPAGHPTSWSRKVPRGSAKSTNASLCGDVFPSHEDISVAAKRVIEKLSRNLLSELRRRPEVEESTNARFALRGPHWSALDGHMSHHCDFAEASCISGSSMMPATSLLSPRSLR</sequence>
<dbReference type="EMBL" id="KZ451982">
    <property type="protein sequence ID" value="PKA54284.1"/>
    <property type="molecule type" value="Genomic_DNA"/>
</dbReference>
<dbReference type="AlphaFoldDB" id="A0A2I0AFF2"/>
<accession>A0A2I0AFF2</accession>
<organism evidence="2 3">
    <name type="scientific">Apostasia shenzhenica</name>
    <dbReference type="NCBI Taxonomy" id="1088818"/>
    <lineage>
        <taxon>Eukaryota</taxon>
        <taxon>Viridiplantae</taxon>
        <taxon>Streptophyta</taxon>
        <taxon>Embryophyta</taxon>
        <taxon>Tracheophyta</taxon>
        <taxon>Spermatophyta</taxon>
        <taxon>Magnoliopsida</taxon>
        <taxon>Liliopsida</taxon>
        <taxon>Asparagales</taxon>
        <taxon>Orchidaceae</taxon>
        <taxon>Apostasioideae</taxon>
        <taxon>Apostasia</taxon>
    </lineage>
</organism>
<keyword evidence="3" id="KW-1185">Reference proteome</keyword>
<name>A0A2I0AFF2_9ASPA</name>
<evidence type="ECO:0000313" key="3">
    <source>
        <dbReference type="Proteomes" id="UP000236161"/>
    </source>
</evidence>
<evidence type="ECO:0000256" key="1">
    <source>
        <dbReference type="SAM" id="MobiDB-lite"/>
    </source>
</evidence>
<dbReference type="Proteomes" id="UP000236161">
    <property type="component" value="Unassembled WGS sequence"/>
</dbReference>
<evidence type="ECO:0000313" key="2">
    <source>
        <dbReference type="EMBL" id="PKA54284.1"/>
    </source>
</evidence>
<reference evidence="2 3" key="1">
    <citation type="journal article" date="2017" name="Nature">
        <title>The Apostasia genome and the evolution of orchids.</title>
        <authorList>
            <person name="Zhang G.Q."/>
            <person name="Liu K.W."/>
            <person name="Li Z."/>
            <person name="Lohaus R."/>
            <person name="Hsiao Y.Y."/>
            <person name="Niu S.C."/>
            <person name="Wang J.Y."/>
            <person name="Lin Y.C."/>
            <person name="Xu Q."/>
            <person name="Chen L.J."/>
            <person name="Yoshida K."/>
            <person name="Fujiwara S."/>
            <person name="Wang Z.W."/>
            <person name="Zhang Y.Q."/>
            <person name="Mitsuda N."/>
            <person name="Wang M."/>
            <person name="Liu G.H."/>
            <person name="Pecoraro L."/>
            <person name="Huang H.X."/>
            <person name="Xiao X.J."/>
            <person name="Lin M."/>
            <person name="Wu X.Y."/>
            <person name="Wu W.L."/>
            <person name="Chen Y.Y."/>
            <person name="Chang S.B."/>
            <person name="Sakamoto S."/>
            <person name="Ohme-Takagi M."/>
            <person name="Yagi M."/>
            <person name="Zeng S.J."/>
            <person name="Shen C.Y."/>
            <person name="Yeh C.M."/>
            <person name="Luo Y.B."/>
            <person name="Tsai W.C."/>
            <person name="Van de Peer Y."/>
            <person name="Liu Z.J."/>
        </authorList>
    </citation>
    <scope>NUCLEOTIDE SEQUENCE [LARGE SCALE GENOMIC DNA]</scope>
    <source>
        <strain evidence="3">cv. Shenzhen</strain>
        <tissue evidence="2">Stem</tissue>
    </source>
</reference>
<gene>
    <name evidence="2" type="ORF">AXF42_Ash000117</name>
</gene>
<feature type="region of interest" description="Disordered" evidence="1">
    <location>
        <begin position="1"/>
        <end position="35"/>
    </location>
</feature>